<evidence type="ECO:0000256" key="1">
    <source>
        <dbReference type="SAM" id="Phobius"/>
    </source>
</evidence>
<keyword evidence="3" id="KW-1185">Reference proteome</keyword>
<evidence type="ECO:0000313" key="2">
    <source>
        <dbReference type="EMBL" id="KND89827.1"/>
    </source>
</evidence>
<organism evidence="2 3">
    <name type="scientific">Tolypocladium ophioglossoides (strain CBS 100239)</name>
    <name type="common">Snaketongue truffleclub</name>
    <name type="synonym">Elaphocordyceps ophioglossoides</name>
    <dbReference type="NCBI Taxonomy" id="1163406"/>
    <lineage>
        <taxon>Eukaryota</taxon>
        <taxon>Fungi</taxon>
        <taxon>Dikarya</taxon>
        <taxon>Ascomycota</taxon>
        <taxon>Pezizomycotina</taxon>
        <taxon>Sordariomycetes</taxon>
        <taxon>Hypocreomycetidae</taxon>
        <taxon>Hypocreales</taxon>
        <taxon>Ophiocordycipitaceae</taxon>
        <taxon>Tolypocladium</taxon>
    </lineage>
</organism>
<reference evidence="2 3" key="1">
    <citation type="journal article" date="2015" name="BMC Genomics">
        <title>The genome of the truffle-parasite Tolypocladium ophioglossoides and the evolution of antifungal peptaibiotics.</title>
        <authorList>
            <person name="Quandt C.A."/>
            <person name="Bushley K.E."/>
            <person name="Spatafora J.W."/>
        </authorList>
    </citation>
    <scope>NUCLEOTIDE SEQUENCE [LARGE SCALE GENOMIC DNA]</scope>
    <source>
        <strain evidence="2 3">CBS 100239</strain>
    </source>
</reference>
<name>A0A0L0N6X4_TOLOC</name>
<sequence>MDSRRAWGEIFSGRSSFWEAGLAWTEALKELLLRPLGVLGRVVDLAFIASLHILQLVLVLALDFFNFCRFGGLSILEKHFALSLGSICLEFDVVQLSAQLGVLLFKLFANDIDLVVGRVNLCLQSHAGPLDLAGAGLSGLLKLALVARGGLLQFVVFSAKLSQIVLQALAFVDSAHSGSLIVLEALHLDLQTLTGLRFGLQSGIKDFLSRKHSLILLDAAGILLGYFAGSLTYVILQRHELGAPCLTQSLILLKLQGQSVKRLVHVLVLLQHVGKFASPAASGVIRSLSFGSPVVVVLTHVSEVRLECVDLVGHLALGLRRVGLGSLEKCHPHSSLATGLLEGLDSPIPLLKHLTETVLLFGRDPEQTLHFREPIFRGTPIFDFLLVPVFLLSQAFLQVCHALVKDASVDDLNLDASLGSLELAIEFSRSVFSSSALSDFLLHLGLLQVQSMVDI</sequence>
<feature type="transmembrane region" description="Helical" evidence="1">
    <location>
        <begin position="45"/>
        <end position="65"/>
    </location>
</feature>
<evidence type="ECO:0000313" key="3">
    <source>
        <dbReference type="Proteomes" id="UP000036947"/>
    </source>
</evidence>
<accession>A0A0L0N6X4</accession>
<feature type="transmembrane region" description="Helical" evidence="1">
    <location>
        <begin position="214"/>
        <end position="236"/>
    </location>
</feature>
<keyword evidence="1" id="KW-0812">Transmembrane</keyword>
<protein>
    <submittedName>
        <fullName evidence="2">Uncharacterized protein</fullName>
    </submittedName>
</protein>
<keyword evidence="1" id="KW-1133">Transmembrane helix</keyword>
<dbReference type="AlphaFoldDB" id="A0A0L0N6X4"/>
<dbReference type="EMBL" id="LFRF01000016">
    <property type="protein sequence ID" value="KND89827.1"/>
    <property type="molecule type" value="Genomic_DNA"/>
</dbReference>
<gene>
    <name evidence="2" type="ORF">TOPH_05464</name>
</gene>
<keyword evidence="1" id="KW-0472">Membrane</keyword>
<dbReference type="Proteomes" id="UP000036947">
    <property type="component" value="Unassembled WGS sequence"/>
</dbReference>
<proteinExistence type="predicted"/>
<comment type="caution">
    <text evidence="2">The sequence shown here is derived from an EMBL/GenBank/DDBJ whole genome shotgun (WGS) entry which is preliminary data.</text>
</comment>
<dbReference type="OrthoDB" id="1727884at2759"/>